<dbReference type="GO" id="GO:0070475">
    <property type="term" value="P:rRNA base methylation"/>
    <property type="evidence" value="ECO:0007669"/>
    <property type="project" value="UniProtKB-UniRule"/>
</dbReference>
<comment type="similarity">
    <text evidence="1 7">Belongs to the methyltransferase superfamily. RsmH family.</text>
</comment>
<evidence type="ECO:0000256" key="5">
    <source>
        <dbReference type="ARBA" id="ARBA00022679"/>
    </source>
</evidence>
<proteinExistence type="inferred from homology"/>
<dbReference type="SUPFAM" id="SSF81799">
    <property type="entry name" value="Putative methyltransferase TM0872, insert domain"/>
    <property type="match status" value="1"/>
</dbReference>
<feature type="binding site" evidence="7">
    <location>
        <begin position="33"/>
        <end position="35"/>
    </location>
    <ligand>
        <name>S-adenosyl-L-methionine</name>
        <dbReference type="ChEBI" id="CHEBI:59789"/>
    </ligand>
</feature>
<comment type="subcellular location">
    <subcellularLocation>
        <location evidence="7">Cytoplasm</location>
    </subcellularLocation>
</comment>
<sequence>MNFEHVSVLLDEVLEGLNIKNDGIYVDGTLGGAGHSSEIVKRLTTGKLIGIDQDLNALNKAGEVLKEYKDKVILVHNNYENIDEVLNELGIEKVDGILLDLGVSSHQLDEESRGFSHNKDAPLDMRMDETSSFSAWDVVNKYSHKELEKIIWDYGEERWARRIAKFIVEDRKIAPIDTTFQLVSVIKKAIPKEVRKDGHHPAKKTFQAIRIEVNRELDVLTEAIPKMTNLLNPSGRLAIITFHSLEDRIVKEGFRELYKDCICPPHLPQCICNKTREIEIITRKPIVPSKEEIDRNPRSRSAKLRIAEKLNVLNNKGGE</sequence>
<feature type="binding site" evidence="7">
    <location>
        <position position="52"/>
    </location>
    <ligand>
        <name>S-adenosyl-L-methionine</name>
        <dbReference type="ChEBI" id="CHEBI:59789"/>
    </ligand>
</feature>
<gene>
    <name evidence="7" type="primary">rsmH</name>
    <name evidence="8" type="ORF">SAMN02745784_00509</name>
</gene>
<dbReference type="RefSeq" id="WP_072972749.1">
    <property type="nucleotide sequence ID" value="NZ_FQTY01000001.1"/>
</dbReference>
<dbReference type="InterPro" id="IPR029063">
    <property type="entry name" value="SAM-dependent_MTases_sf"/>
</dbReference>
<feature type="binding site" evidence="7">
    <location>
        <position position="100"/>
    </location>
    <ligand>
        <name>S-adenosyl-L-methionine</name>
        <dbReference type="ChEBI" id="CHEBI:59789"/>
    </ligand>
</feature>
<dbReference type="HAMAP" id="MF_01007">
    <property type="entry name" value="16SrRNA_methyltr_H"/>
    <property type="match status" value="1"/>
</dbReference>
<dbReference type="STRING" id="1123404.SAMN02745784_00509"/>
<keyword evidence="6 7" id="KW-0949">S-adenosyl-L-methionine</keyword>
<dbReference type="EMBL" id="FQTY01000001">
    <property type="protein sequence ID" value="SHE36022.1"/>
    <property type="molecule type" value="Genomic_DNA"/>
</dbReference>
<comment type="function">
    <text evidence="7">Specifically methylates the N4 position of cytidine in position 1402 (C1402) of 16S rRNA.</text>
</comment>
<evidence type="ECO:0000313" key="9">
    <source>
        <dbReference type="Proteomes" id="UP000184114"/>
    </source>
</evidence>
<dbReference type="Gene3D" id="1.10.150.170">
    <property type="entry name" value="Putative methyltransferase TM0872, insert domain"/>
    <property type="match status" value="1"/>
</dbReference>
<evidence type="ECO:0000256" key="2">
    <source>
        <dbReference type="ARBA" id="ARBA00022490"/>
    </source>
</evidence>
<keyword evidence="9" id="KW-1185">Reference proteome</keyword>
<keyword evidence="4 7" id="KW-0489">Methyltransferase</keyword>
<keyword evidence="5 7" id="KW-0808">Transferase</keyword>
<reference evidence="9" key="1">
    <citation type="submission" date="2016-11" db="EMBL/GenBank/DDBJ databases">
        <authorList>
            <person name="Varghese N."/>
            <person name="Submissions S."/>
        </authorList>
    </citation>
    <scope>NUCLEOTIDE SEQUENCE [LARGE SCALE GENOMIC DNA]</scope>
    <source>
        <strain evidence="9">DSM 18095</strain>
    </source>
</reference>
<dbReference type="GO" id="GO:0071424">
    <property type="term" value="F:rRNA (cytosine-N4-)-methyltransferase activity"/>
    <property type="evidence" value="ECO:0007669"/>
    <property type="project" value="UniProtKB-UniRule"/>
</dbReference>
<dbReference type="Pfam" id="PF01795">
    <property type="entry name" value="Methyltransf_5"/>
    <property type="match status" value="1"/>
</dbReference>
<dbReference type="PIRSF" id="PIRSF004486">
    <property type="entry name" value="MraW"/>
    <property type="match status" value="1"/>
</dbReference>
<comment type="catalytic activity">
    <reaction evidence="7">
        <text>cytidine(1402) in 16S rRNA + S-adenosyl-L-methionine = N(4)-methylcytidine(1402) in 16S rRNA + S-adenosyl-L-homocysteine + H(+)</text>
        <dbReference type="Rhea" id="RHEA:42928"/>
        <dbReference type="Rhea" id="RHEA-COMP:10286"/>
        <dbReference type="Rhea" id="RHEA-COMP:10287"/>
        <dbReference type="ChEBI" id="CHEBI:15378"/>
        <dbReference type="ChEBI" id="CHEBI:57856"/>
        <dbReference type="ChEBI" id="CHEBI:59789"/>
        <dbReference type="ChEBI" id="CHEBI:74506"/>
        <dbReference type="ChEBI" id="CHEBI:82748"/>
        <dbReference type="EC" id="2.1.1.199"/>
    </reaction>
</comment>
<dbReference type="AlphaFoldDB" id="A0A1M4SV12"/>
<protein>
    <recommendedName>
        <fullName evidence="7">Ribosomal RNA small subunit methyltransferase H</fullName>
        <ecNumber evidence="7">2.1.1.199</ecNumber>
    </recommendedName>
    <alternativeName>
        <fullName evidence="7">16S rRNA m(4)C1402 methyltransferase</fullName>
    </alternativeName>
    <alternativeName>
        <fullName evidence="7">rRNA (cytosine-N(4)-)-methyltransferase RsmH</fullName>
    </alternativeName>
</protein>
<evidence type="ECO:0000256" key="3">
    <source>
        <dbReference type="ARBA" id="ARBA00022552"/>
    </source>
</evidence>
<feature type="binding site" evidence="7">
    <location>
        <position position="79"/>
    </location>
    <ligand>
        <name>S-adenosyl-L-methionine</name>
        <dbReference type="ChEBI" id="CHEBI:59789"/>
    </ligand>
</feature>
<dbReference type="PANTHER" id="PTHR11265:SF0">
    <property type="entry name" value="12S RRNA N4-METHYLCYTIDINE METHYLTRANSFERASE"/>
    <property type="match status" value="1"/>
</dbReference>
<evidence type="ECO:0000256" key="1">
    <source>
        <dbReference type="ARBA" id="ARBA00010396"/>
    </source>
</evidence>
<evidence type="ECO:0000256" key="7">
    <source>
        <dbReference type="HAMAP-Rule" id="MF_01007"/>
    </source>
</evidence>
<evidence type="ECO:0000256" key="6">
    <source>
        <dbReference type="ARBA" id="ARBA00022691"/>
    </source>
</evidence>
<dbReference type="FunFam" id="1.10.150.170:FF:000001">
    <property type="entry name" value="Ribosomal RNA small subunit methyltransferase H"/>
    <property type="match status" value="1"/>
</dbReference>
<dbReference type="SUPFAM" id="SSF53335">
    <property type="entry name" value="S-adenosyl-L-methionine-dependent methyltransferases"/>
    <property type="match status" value="1"/>
</dbReference>
<dbReference type="EC" id="2.1.1.199" evidence="7"/>
<dbReference type="InterPro" id="IPR023397">
    <property type="entry name" value="SAM-dep_MeTrfase_MraW_recog"/>
</dbReference>
<evidence type="ECO:0000313" key="8">
    <source>
        <dbReference type="EMBL" id="SHE36022.1"/>
    </source>
</evidence>
<dbReference type="Gene3D" id="3.40.50.150">
    <property type="entry name" value="Vaccinia Virus protein VP39"/>
    <property type="match status" value="1"/>
</dbReference>
<dbReference type="PANTHER" id="PTHR11265">
    <property type="entry name" value="S-ADENOSYL-METHYLTRANSFERASE MRAW"/>
    <property type="match status" value="1"/>
</dbReference>
<evidence type="ECO:0000256" key="4">
    <source>
        <dbReference type="ARBA" id="ARBA00022603"/>
    </source>
</evidence>
<dbReference type="GO" id="GO:0005737">
    <property type="term" value="C:cytoplasm"/>
    <property type="evidence" value="ECO:0007669"/>
    <property type="project" value="UniProtKB-SubCell"/>
</dbReference>
<accession>A0A1M4SV12</accession>
<dbReference type="Proteomes" id="UP000184114">
    <property type="component" value="Unassembled WGS sequence"/>
</dbReference>
<keyword evidence="2 7" id="KW-0963">Cytoplasm</keyword>
<dbReference type="GeneID" id="90995193"/>
<dbReference type="InterPro" id="IPR002903">
    <property type="entry name" value="RsmH"/>
</dbReference>
<keyword evidence="3 7" id="KW-0698">rRNA processing</keyword>
<dbReference type="NCBIfam" id="TIGR00006">
    <property type="entry name" value="16S rRNA (cytosine(1402)-N(4))-methyltransferase RsmH"/>
    <property type="match status" value="1"/>
</dbReference>
<organism evidence="8 9">
    <name type="scientific">Tissierella praeacuta DSM 18095</name>
    <dbReference type="NCBI Taxonomy" id="1123404"/>
    <lineage>
        <taxon>Bacteria</taxon>
        <taxon>Bacillati</taxon>
        <taxon>Bacillota</taxon>
        <taxon>Tissierellia</taxon>
        <taxon>Tissierellales</taxon>
        <taxon>Tissierellaceae</taxon>
        <taxon>Tissierella</taxon>
    </lineage>
</organism>
<feature type="binding site" evidence="7">
    <location>
        <position position="107"/>
    </location>
    <ligand>
        <name>S-adenosyl-L-methionine</name>
        <dbReference type="ChEBI" id="CHEBI:59789"/>
    </ligand>
</feature>
<name>A0A1M4SV12_9FIRM</name>